<sequence length="334" mass="38081">MSTPRLIIPADFEKSGRDRRELVDLCNKGQLTRVHRGVYVNSTEFRELSPMQRYGLTASAFQVATPQQPVFCHATAALLWGLWMVGVPERLHVMTEAMRGGRNENGVDRHRGSMTERVQRCGSFLLTGKVDTVLQLILSFDFPYAVAICDSSLRTSNRQRAYNHFTARDAEPTLRTPLWQSTYPQGPALRREDLIAAAGELPTKAAQKRALAVINFASPLSESAGESISRAKMHLLGFPAPELQKHFILRDGSNAYTDFWFKELNLAGEFDGMGKYLRADWGSGLTTQQRVIKEKWREDQIRAQGVRFVRWDWKDIMNQERFIRVLHEAGLRRQ</sequence>
<dbReference type="Proteomes" id="UP000246303">
    <property type="component" value="Unassembled WGS sequence"/>
</dbReference>
<evidence type="ECO:0000313" key="3">
    <source>
        <dbReference type="Proteomes" id="UP000246303"/>
    </source>
</evidence>
<evidence type="ECO:0000313" key="2">
    <source>
        <dbReference type="EMBL" id="PXA65035.1"/>
    </source>
</evidence>
<reference evidence="2 3" key="1">
    <citation type="submission" date="2018-05" db="EMBL/GenBank/DDBJ databases">
        <title>Genetic diversity of glacier-inhabiting Cryobacterium bacteria in China and description of Cryobacterium mengkeensis sp. nov. and Arthrobacter glacialis sp. nov.</title>
        <authorList>
            <person name="Liu Q."/>
            <person name="Xin Y.-H."/>
        </authorList>
    </citation>
    <scope>NUCLEOTIDE SEQUENCE [LARGE SCALE GENOMIC DNA]</scope>
    <source>
        <strain evidence="2 3">GP3</strain>
    </source>
</reference>
<protein>
    <recommendedName>
        <fullName evidence="1">AbiEi antitoxin N-terminal domain-containing protein</fullName>
    </recommendedName>
</protein>
<dbReference type="RefSeq" id="WP_110106697.1">
    <property type="nucleotide sequence ID" value="NZ_JACBZZ010000001.1"/>
</dbReference>
<dbReference type="InterPro" id="IPR025159">
    <property type="entry name" value="AbiEi_N"/>
</dbReference>
<name>A0A2V3DQ07_9MICC</name>
<dbReference type="AlphaFoldDB" id="A0A2V3DQ07"/>
<gene>
    <name evidence="2" type="ORF">CVS29_12725</name>
</gene>
<dbReference type="EMBL" id="QHLZ01000007">
    <property type="protein sequence ID" value="PXA65035.1"/>
    <property type="molecule type" value="Genomic_DNA"/>
</dbReference>
<accession>A0A2V3DQ07</accession>
<evidence type="ECO:0000259" key="1">
    <source>
        <dbReference type="Pfam" id="PF13338"/>
    </source>
</evidence>
<organism evidence="2 3">
    <name type="scientific">Arthrobacter psychrochitiniphilus</name>
    <dbReference type="NCBI Taxonomy" id="291045"/>
    <lineage>
        <taxon>Bacteria</taxon>
        <taxon>Bacillati</taxon>
        <taxon>Actinomycetota</taxon>
        <taxon>Actinomycetes</taxon>
        <taxon>Micrococcales</taxon>
        <taxon>Micrococcaceae</taxon>
        <taxon>Arthrobacter</taxon>
    </lineage>
</organism>
<dbReference type="OrthoDB" id="5517693at2"/>
<dbReference type="Pfam" id="PF13338">
    <property type="entry name" value="AbiEi_4"/>
    <property type="match status" value="1"/>
</dbReference>
<proteinExistence type="predicted"/>
<keyword evidence="3" id="KW-1185">Reference proteome</keyword>
<feature type="domain" description="AbiEi antitoxin N-terminal" evidence="1">
    <location>
        <begin position="9"/>
        <end position="41"/>
    </location>
</feature>
<comment type="caution">
    <text evidence="2">The sequence shown here is derived from an EMBL/GenBank/DDBJ whole genome shotgun (WGS) entry which is preliminary data.</text>
</comment>